<name>A0A9D1IW17_9FIRM</name>
<proteinExistence type="predicted"/>
<reference evidence="1" key="1">
    <citation type="submission" date="2020-10" db="EMBL/GenBank/DDBJ databases">
        <authorList>
            <person name="Gilroy R."/>
        </authorList>
    </citation>
    <scope>NUCLEOTIDE SEQUENCE</scope>
    <source>
        <strain evidence="1">ChiBcec15-4380</strain>
    </source>
</reference>
<comment type="caution">
    <text evidence="1">The sequence shown here is derived from an EMBL/GenBank/DDBJ whole genome shotgun (WGS) entry which is preliminary data.</text>
</comment>
<dbReference type="AlphaFoldDB" id="A0A9D1IW17"/>
<dbReference type="EMBL" id="DVHE01000046">
    <property type="protein sequence ID" value="HIR50736.1"/>
    <property type="molecule type" value="Genomic_DNA"/>
</dbReference>
<accession>A0A9D1IW17</accession>
<dbReference type="GO" id="GO:0016730">
    <property type="term" value="F:oxidoreductase activity, acting on iron-sulfur proteins as donors"/>
    <property type="evidence" value="ECO:0007669"/>
    <property type="project" value="InterPro"/>
</dbReference>
<dbReference type="InterPro" id="IPR036644">
    <property type="entry name" value="FTR_bsu_sf"/>
</dbReference>
<organism evidence="1 2">
    <name type="scientific">Candidatus Avoscillospira avicola</name>
    <dbReference type="NCBI Taxonomy" id="2840706"/>
    <lineage>
        <taxon>Bacteria</taxon>
        <taxon>Bacillati</taxon>
        <taxon>Bacillota</taxon>
        <taxon>Clostridia</taxon>
        <taxon>Eubacteriales</taxon>
        <taxon>Oscillospiraceae</taxon>
        <taxon>Oscillospiraceae incertae sedis</taxon>
        <taxon>Candidatus Avoscillospira</taxon>
    </lineage>
</organism>
<protein>
    <submittedName>
        <fullName evidence="1">Ferredoxin thioredoxin reductase catalytic beta chain</fullName>
    </submittedName>
</protein>
<evidence type="ECO:0000313" key="2">
    <source>
        <dbReference type="Proteomes" id="UP000824239"/>
    </source>
</evidence>
<reference evidence="1" key="2">
    <citation type="journal article" date="2021" name="PeerJ">
        <title>Extensive microbial diversity within the chicken gut microbiome revealed by metagenomics and culture.</title>
        <authorList>
            <person name="Gilroy R."/>
            <person name="Ravi A."/>
            <person name="Getino M."/>
            <person name="Pursley I."/>
            <person name="Horton D.L."/>
            <person name="Alikhan N.F."/>
            <person name="Baker D."/>
            <person name="Gharbi K."/>
            <person name="Hall N."/>
            <person name="Watson M."/>
            <person name="Adriaenssens E.M."/>
            <person name="Foster-Nyarko E."/>
            <person name="Jarju S."/>
            <person name="Secka A."/>
            <person name="Antonio M."/>
            <person name="Oren A."/>
            <person name="Chaudhuri R.R."/>
            <person name="La Ragione R."/>
            <person name="Hildebrand F."/>
            <person name="Pallen M.J."/>
        </authorList>
    </citation>
    <scope>NUCLEOTIDE SEQUENCE</scope>
    <source>
        <strain evidence="1">ChiBcec15-4380</strain>
    </source>
</reference>
<sequence length="66" mass="7877">MGKVRLNENEAVVKTVKDGLKRTGGYCPCRVERTEAYKCMCEEFRRQIEDPDFEGYCHCMLYYKER</sequence>
<dbReference type="SUPFAM" id="SSF57662">
    <property type="entry name" value="Ferredoxin thioredoxin reductase (FTR), catalytic beta chain"/>
    <property type="match status" value="1"/>
</dbReference>
<evidence type="ECO:0000313" key="1">
    <source>
        <dbReference type="EMBL" id="HIR50736.1"/>
    </source>
</evidence>
<gene>
    <name evidence="1" type="ORF">IAA53_05550</name>
</gene>
<dbReference type="Proteomes" id="UP000824239">
    <property type="component" value="Unassembled WGS sequence"/>
</dbReference>